<gene>
    <name evidence="2" type="ORF">E2C01_100447</name>
</gene>
<feature type="compositionally biased region" description="Low complexity" evidence="1">
    <location>
        <begin position="1"/>
        <end position="13"/>
    </location>
</feature>
<feature type="region of interest" description="Disordered" evidence="1">
    <location>
        <begin position="1"/>
        <end position="89"/>
    </location>
</feature>
<dbReference type="Proteomes" id="UP000324222">
    <property type="component" value="Unassembled WGS sequence"/>
</dbReference>
<feature type="compositionally biased region" description="Basic and acidic residues" evidence="1">
    <location>
        <begin position="50"/>
        <end position="61"/>
    </location>
</feature>
<proteinExistence type="predicted"/>
<feature type="compositionally biased region" description="Polar residues" evidence="1">
    <location>
        <begin position="62"/>
        <end position="72"/>
    </location>
</feature>
<accession>A0A5B7K316</accession>
<organism evidence="2 3">
    <name type="scientific">Portunus trituberculatus</name>
    <name type="common">Swimming crab</name>
    <name type="synonym">Neptunus trituberculatus</name>
    <dbReference type="NCBI Taxonomy" id="210409"/>
    <lineage>
        <taxon>Eukaryota</taxon>
        <taxon>Metazoa</taxon>
        <taxon>Ecdysozoa</taxon>
        <taxon>Arthropoda</taxon>
        <taxon>Crustacea</taxon>
        <taxon>Multicrustacea</taxon>
        <taxon>Malacostraca</taxon>
        <taxon>Eumalacostraca</taxon>
        <taxon>Eucarida</taxon>
        <taxon>Decapoda</taxon>
        <taxon>Pleocyemata</taxon>
        <taxon>Brachyura</taxon>
        <taxon>Eubrachyura</taxon>
        <taxon>Portunoidea</taxon>
        <taxon>Portunidae</taxon>
        <taxon>Portuninae</taxon>
        <taxon>Portunus</taxon>
    </lineage>
</organism>
<name>A0A5B7K316_PORTR</name>
<protein>
    <submittedName>
        <fullName evidence="2">Uncharacterized protein</fullName>
    </submittedName>
</protein>
<dbReference type="EMBL" id="VSRR010142526">
    <property type="protein sequence ID" value="MPD04742.1"/>
    <property type="molecule type" value="Genomic_DNA"/>
</dbReference>
<feature type="compositionally biased region" description="Polar residues" evidence="1">
    <location>
        <begin position="36"/>
        <end position="45"/>
    </location>
</feature>
<evidence type="ECO:0000313" key="3">
    <source>
        <dbReference type="Proteomes" id="UP000324222"/>
    </source>
</evidence>
<reference evidence="2 3" key="1">
    <citation type="submission" date="2019-05" db="EMBL/GenBank/DDBJ databases">
        <title>Another draft genome of Portunus trituberculatus and its Hox gene families provides insights of decapod evolution.</title>
        <authorList>
            <person name="Jeong J.-H."/>
            <person name="Song I."/>
            <person name="Kim S."/>
            <person name="Choi T."/>
            <person name="Kim D."/>
            <person name="Ryu S."/>
            <person name="Kim W."/>
        </authorList>
    </citation>
    <scope>NUCLEOTIDE SEQUENCE [LARGE SCALE GENOMIC DNA]</scope>
    <source>
        <tissue evidence="2">Muscle</tissue>
    </source>
</reference>
<sequence>MKNNNSNNSNNNSKAPVRPSALPCQWAKNDSPCPSCPSQQLNGSNVVREGVGKGEGKRELIRNTTKNHQSQSRSDRMHRDLTDLISLLP</sequence>
<feature type="compositionally biased region" description="Basic and acidic residues" evidence="1">
    <location>
        <begin position="73"/>
        <end position="82"/>
    </location>
</feature>
<dbReference type="AlphaFoldDB" id="A0A5B7K316"/>
<evidence type="ECO:0000313" key="2">
    <source>
        <dbReference type="EMBL" id="MPD04742.1"/>
    </source>
</evidence>
<keyword evidence="3" id="KW-1185">Reference proteome</keyword>
<comment type="caution">
    <text evidence="2">The sequence shown here is derived from an EMBL/GenBank/DDBJ whole genome shotgun (WGS) entry which is preliminary data.</text>
</comment>
<evidence type="ECO:0000256" key="1">
    <source>
        <dbReference type="SAM" id="MobiDB-lite"/>
    </source>
</evidence>